<feature type="domain" description="ABC transmembrane type-1" evidence="8">
    <location>
        <begin position="96"/>
        <end position="311"/>
    </location>
</feature>
<evidence type="ECO:0000313" key="9">
    <source>
        <dbReference type="EMBL" id="MDZ5472317.1"/>
    </source>
</evidence>
<proteinExistence type="inferred from homology"/>
<evidence type="ECO:0000259" key="8">
    <source>
        <dbReference type="PROSITE" id="PS50928"/>
    </source>
</evidence>
<comment type="subcellular location">
    <subcellularLocation>
        <location evidence="1 7">Cell membrane</location>
        <topology evidence="1 7">Multi-pass membrane protein</topology>
    </subcellularLocation>
</comment>
<evidence type="ECO:0000256" key="4">
    <source>
        <dbReference type="ARBA" id="ARBA00022692"/>
    </source>
</evidence>
<dbReference type="PANTHER" id="PTHR43163">
    <property type="entry name" value="DIPEPTIDE TRANSPORT SYSTEM PERMEASE PROTEIN DPPB-RELATED"/>
    <property type="match status" value="1"/>
</dbReference>
<dbReference type="SUPFAM" id="SSF161098">
    <property type="entry name" value="MetI-like"/>
    <property type="match status" value="1"/>
</dbReference>
<evidence type="ECO:0000256" key="6">
    <source>
        <dbReference type="ARBA" id="ARBA00023136"/>
    </source>
</evidence>
<dbReference type="InterPro" id="IPR035906">
    <property type="entry name" value="MetI-like_sf"/>
</dbReference>
<evidence type="ECO:0000313" key="10">
    <source>
        <dbReference type="Proteomes" id="UP001290455"/>
    </source>
</evidence>
<comment type="similarity">
    <text evidence="7">Belongs to the binding-protein-dependent transport system permease family.</text>
</comment>
<dbReference type="Gene3D" id="1.10.3720.10">
    <property type="entry name" value="MetI-like"/>
    <property type="match status" value="1"/>
</dbReference>
<dbReference type="CDD" id="cd06261">
    <property type="entry name" value="TM_PBP2"/>
    <property type="match status" value="1"/>
</dbReference>
<evidence type="ECO:0000256" key="1">
    <source>
        <dbReference type="ARBA" id="ARBA00004651"/>
    </source>
</evidence>
<dbReference type="InterPro" id="IPR000515">
    <property type="entry name" value="MetI-like"/>
</dbReference>
<evidence type="ECO:0000256" key="5">
    <source>
        <dbReference type="ARBA" id="ARBA00022989"/>
    </source>
</evidence>
<gene>
    <name evidence="9" type="ORF">SM124_11215</name>
</gene>
<feature type="transmembrane region" description="Helical" evidence="7">
    <location>
        <begin position="9"/>
        <end position="30"/>
    </location>
</feature>
<name>A0ABU5IYW7_9BACI</name>
<dbReference type="Proteomes" id="UP001290455">
    <property type="component" value="Unassembled WGS sequence"/>
</dbReference>
<keyword evidence="5 7" id="KW-1133">Transmembrane helix</keyword>
<feature type="transmembrane region" description="Helical" evidence="7">
    <location>
        <begin position="290"/>
        <end position="314"/>
    </location>
</feature>
<comment type="caution">
    <text evidence="9">The sequence shown here is derived from an EMBL/GenBank/DDBJ whole genome shotgun (WGS) entry which is preliminary data.</text>
</comment>
<reference evidence="9 10" key="1">
    <citation type="submission" date="2023-11" db="EMBL/GenBank/DDBJ databases">
        <title>Bacillus jintuensis, isolated from a mudflat on the Beibu Gulf coast.</title>
        <authorList>
            <person name="Li M."/>
        </authorList>
    </citation>
    <scope>NUCLEOTIDE SEQUENCE [LARGE SCALE GENOMIC DNA]</scope>
    <source>
        <strain evidence="9 10">31A1R</strain>
    </source>
</reference>
<dbReference type="Pfam" id="PF19300">
    <property type="entry name" value="BPD_transp_1_N"/>
    <property type="match status" value="1"/>
</dbReference>
<keyword evidence="6 7" id="KW-0472">Membrane</keyword>
<sequence length="322" mass="36069">MSKYIGRRILTGTLIIFVSIFLNFSIIHLAPGDPISMLSGQEAPSPEMIEALQKKYGLDQPIMVQFYSYIKTLLSGDLGESILSNEPVTKIIIDRLAATLFLCLTSAILSVIIGSLLGIYCARRMGSKIDVTLNGISYIFDSMPTFWLGMMLILLFSSWLPIFPTAGMTNLREGYTGVAYLFDVLYHSILPMTALTLISVPYYFRISRSSVIQVMSEDFITTFKAAGMKENQIFRKYVFKNAILPTVTVFGITLAFIVTGAAIIEIIFSWPGMGQLMLNAIMRRDYPLLMGIYLVLSISVVITMIIVDVVYAFIDPRIRYKK</sequence>
<feature type="transmembrane region" description="Helical" evidence="7">
    <location>
        <begin position="242"/>
        <end position="270"/>
    </location>
</feature>
<protein>
    <submittedName>
        <fullName evidence="9">ABC transporter permease</fullName>
    </submittedName>
</protein>
<keyword evidence="4 7" id="KW-0812">Transmembrane</keyword>
<dbReference type="PANTHER" id="PTHR43163:SF9">
    <property type="entry name" value="ABC TRANSPORTER PERMEASE PROTEIN"/>
    <property type="match status" value="1"/>
</dbReference>
<keyword evidence="10" id="KW-1185">Reference proteome</keyword>
<dbReference type="InterPro" id="IPR045621">
    <property type="entry name" value="BPD_transp_1_N"/>
</dbReference>
<dbReference type="PROSITE" id="PS50928">
    <property type="entry name" value="ABC_TM1"/>
    <property type="match status" value="1"/>
</dbReference>
<feature type="transmembrane region" description="Helical" evidence="7">
    <location>
        <begin position="143"/>
        <end position="164"/>
    </location>
</feature>
<accession>A0ABU5IYW7</accession>
<dbReference type="Pfam" id="PF00528">
    <property type="entry name" value="BPD_transp_1"/>
    <property type="match status" value="1"/>
</dbReference>
<evidence type="ECO:0000256" key="3">
    <source>
        <dbReference type="ARBA" id="ARBA00022475"/>
    </source>
</evidence>
<feature type="transmembrane region" description="Helical" evidence="7">
    <location>
        <begin position="96"/>
        <end position="122"/>
    </location>
</feature>
<organism evidence="9 10">
    <name type="scientific">Robertmurraya mangrovi</name>
    <dbReference type="NCBI Taxonomy" id="3098077"/>
    <lineage>
        <taxon>Bacteria</taxon>
        <taxon>Bacillati</taxon>
        <taxon>Bacillota</taxon>
        <taxon>Bacilli</taxon>
        <taxon>Bacillales</taxon>
        <taxon>Bacillaceae</taxon>
        <taxon>Robertmurraya</taxon>
    </lineage>
</organism>
<keyword evidence="2 7" id="KW-0813">Transport</keyword>
<feature type="transmembrane region" description="Helical" evidence="7">
    <location>
        <begin position="184"/>
        <end position="204"/>
    </location>
</feature>
<dbReference type="EMBL" id="JAXOFX010000006">
    <property type="protein sequence ID" value="MDZ5472317.1"/>
    <property type="molecule type" value="Genomic_DNA"/>
</dbReference>
<evidence type="ECO:0000256" key="7">
    <source>
        <dbReference type="RuleBase" id="RU363032"/>
    </source>
</evidence>
<dbReference type="RefSeq" id="WP_322446609.1">
    <property type="nucleotide sequence ID" value="NZ_JAXOFX010000006.1"/>
</dbReference>
<evidence type="ECO:0000256" key="2">
    <source>
        <dbReference type="ARBA" id="ARBA00022448"/>
    </source>
</evidence>
<keyword evidence="3" id="KW-1003">Cell membrane</keyword>